<reference evidence="6 7" key="1">
    <citation type="submission" date="2023-09" db="EMBL/GenBank/DDBJ databases">
        <authorList>
            <person name="Rey-Velasco X."/>
        </authorList>
    </citation>
    <scope>NUCLEOTIDE SEQUENCE [LARGE SCALE GENOMIC DNA]</scope>
    <source>
        <strain evidence="6 7">P385</strain>
    </source>
</reference>
<dbReference type="Proteomes" id="UP001259982">
    <property type="component" value="Unassembled WGS sequence"/>
</dbReference>
<dbReference type="EC" id="2.1.1.-" evidence="6"/>
<evidence type="ECO:0000256" key="2">
    <source>
        <dbReference type="ARBA" id="ARBA00022603"/>
    </source>
</evidence>
<dbReference type="Gene3D" id="3.40.50.150">
    <property type="entry name" value="Vaccinia Virus protein VP39"/>
    <property type="match status" value="1"/>
</dbReference>
<accession>A0ABU3BB19</accession>
<evidence type="ECO:0000256" key="5">
    <source>
        <dbReference type="ARBA" id="ARBA00023098"/>
    </source>
</evidence>
<dbReference type="EMBL" id="JAVRHY010000018">
    <property type="protein sequence ID" value="MDT0619662.1"/>
    <property type="molecule type" value="Genomic_DNA"/>
</dbReference>
<dbReference type="CDD" id="cd02440">
    <property type="entry name" value="AdoMet_MTases"/>
    <property type="match status" value="1"/>
</dbReference>
<protein>
    <submittedName>
        <fullName evidence="6">Cyclopropane-fatty-acyl-phospholipid synthase family protein</fullName>
        <ecNumber evidence="6">2.1.1.-</ecNumber>
    </submittedName>
</protein>
<keyword evidence="4" id="KW-0949">S-adenosyl-L-methionine</keyword>
<keyword evidence="5" id="KW-0443">Lipid metabolism</keyword>
<proteinExistence type="inferred from homology"/>
<evidence type="ECO:0000313" key="6">
    <source>
        <dbReference type="EMBL" id="MDT0619662.1"/>
    </source>
</evidence>
<dbReference type="InterPro" id="IPR050723">
    <property type="entry name" value="CFA/CMAS"/>
</dbReference>
<name>A0ABU3BB19_9GAMM</name>
<dbReference type="RefSeq" id="WP_311660231.1">
    <property type="nucleotide sequence ID" value="NZ_JAVRHY010000018.1"/>
</dbReference>
<dbReference type="SUPFAM" id="SSF53335">
    <property type="entry name" value="S-adenosyl-L-methionine-dependent methyltransferases"/>
    <property type="match status" value="1"/>
</dbReference>
<dbReference type="Pfam" id="PF02353">
    <property type="entry name" value="CMAS"/>
    <property type="match status" value="1"/>
</dbReference>
<dbReference type="PIRSF" id="PIRSF003085">
    <property type="entry name" value="CMAS"/>
    <property type="match status" value="1"/>
</dbReference>
<gene>
    <name evidence="6" type="ORF">RM531_14380</name>
</gene>
<evidence type="ECO:0000256" key="4">
    <source>
        <dbReference type="ARBA" id="ARBA00022691"/>
    </source>
</evidence>
<sequence>MSKREESLPRVNEQLPWLLRLALSRIGRLRYGRVEVLLPNGQRREVEGEMPGPSATLRLCGPRAMSRVLTGGELGFAEGFMNGDWDTPDLANLIYLLHLNEDYLVPQVPGVTRLARAWSGWRHRRRRNTRRGSRRNIAYHYDLGNDFYGLWLDDTWTYSSAVFDTPETDLAEAQRHKYQLLLDRLEIRPGDHILEIGCGWGGFARYAAQAADVRVTGITLSTEQLAFARERAAEAGLDDRVDFRLQDYRDVQGQFDAVASIEMYEAVGEDYWPSYFRAIQRALKPGGRAAIQGITIDHAQFPSYRDEVDFIQRYIFPGGMLASPEIFERQARAQGLVPSDARFYGSHYAETLCRWHQGTWAARQAIRQQFDDRFLRMWRYYLAYCEAGFRSGNIDLMQITLQRA</sequence>
<evidence type="ECO:0000313" key="7">
    <source>
        <dbReference type="Proteomes" id="UP001259982"/>
    </source>
</evidence>
<keyword evidence="2 6" id="KW-0489">Methyltransferase</keyword>
<dbReference type="GO" id="GO:0032259">
    <property type="term" value="P:methylation"/>
    <property type="evidence" value="ECO:0007669"/>
    <property type="project" value="UniProtKB-KW"/>
</dbReference>
<dbReference type="InterPro" id="IPR029063">
    <property type="entry name" value="SAM-dependent_MTases_sf"/>
</dbReference>
<dbReference type="GO" id="GO:0008168">
    <property type="term" value="F:methyltransferase activity"/>
    <property type="evidence" value="ECO:0007669"/>
    <property type="project" value="UniProtKB-KW"/>
</dbReference>
<comment type="caution">
    <text evidence="6">The sequence shown here is derived from an EMBL/GenBank/DDBJ whole genome shotgun (WGS) entry which is preliminary data.</text>
</comment>
<organism evidence="6 7">
    <name type="scientific">Spectribacter acetivorans</name>
    <dbReference type="NCBI Taxonomy" id="3075603"/>
    <lineage>
        <taxon>Bacteria</taxon>
        <taxon>Pseudomonadati</taxon>
        <taxon>Pseudomonadota</taxon>
        <taxon>Gammaproteobacteria</taxon>
        <taxon>Salinisphaerales</taxon>
        <taxon>Salinisphaeraceae</taxon>
        <taxon>Spectribacter</taxon>
    </lineage>
</organism>
<comment type="similarity">
    <text evidence="1">Belongs to the CFA/CMAS family.</text>
</comment>
<keyword evidence="3 6" id="KW-0808">Transferase</keyword>
<dbReference type="PANTHER" id="PTHR43667:SF2">
    <property type="entry name" value="FATTY ACID C-METHYL TRANSFERASE"/>
    <property type="match status" value="1"/>
</dbReference>
<keyword evidence="7" id="KW-1185">Reference proteome</keyword>
<evidence type="ECO:0000256" key="1">
    <source>
        <dbReference type="ARBA" id="ARBA00010815"/>
    </source>
</evidence>
<dbReference type="InterPro" id="IPR003333">
    <property type="entry name" value="CMAS"/>
</dbReference>
<evidence type="ECO:0000256" key="3">
    <source>
        <dbReference type="ARBA" id="ARBA00022679"/>
    </source>
</evidence>
<dbReference type="PANTHER" id="PTHR43667">
    <property type="entry name" value="CYCLOPROPANE-FATTY-ACYL-PHOSPHOLIPID SYNTHASE"/>
    <property type="match status" value="1"/>
</dbReference>